<dbReference type="SUPFAM" id="SSF103473">
    <property type="entry name" value="MFS general substrate transporter"/>
    <property type="match status" value="1"/>
</dbReference>
<dbReference type="CDD" id="cd17320">
    <property type="entry name" value="MFS_MdfA_MDR_like"/>
    <property type="match status" value="1"/>
</dbReference>
<feature type="transmembrane region" description="Helical" evidence="8">
    <location>
        <begin position="55"/>
        <end position="74"/>
    </location>
</feature>
<evidence type="ECO:0000256" key="4">
    <source>
        <dbReference type="ARBA" id="ARBA00022475"/>
    </source>
</evidence>
<feature type="transmembrane region" description="Helical" evidence="8">
    <location>
        <begin position="317"/>
        <end position="340"/>
    </location>
</feature>
<sequence>MSAFSIVNPAPSERRLTGGALFLLAGLAALGALATNIILPAFARMGAELALSSPELGLLLSSFFVAFAVGQLAVGPLSDRFGRRPLVLGGIATFATGSILCAFADTLSFLVLGRVIQALGACTASVLSRAIARDLFDGEALGRALSLTMIAGAAAPGFSPLLGSILAGLFGWRVTFLVVAGFGAALALHYLGRVGETHPAGRRTPLAPSAVAAAYGRLAGDPRFLLPALAVSLVIGGLYSFFAAAPGVLMNELGLTAFQLGLSFAATVPIVFLAGFLAPRLAHRWSQRAISMAGLLIALAGGAAMFAFAAVPTFVTFTLAIALYLFGMGLINPLGTAIALNPFGRQAGLASALLGFMQMGCAAIGASFVSALPFPSSVSLAVVLTTGPALALLIFLPVVLRQPRAEPSGSSGVPVSTGG</sequence>
<evidence type="ECO:0000256" key="6">
    <source>
        <dbReference type="ARBA" id="ARBA00022989"/>
    </source>
</evidence>
<evidence type="ECO:0000256" key="7">
    <source>
        <dbReference type="ARBA" id="ARBA00023136"/>
    </source>
</evidence>
<dbReference type="NCBIfam" id="TIGR00710">
    <property type="entry name" value="efflux_Bcr_CflA"/>
    <property type="match status" value="1"/>
</dbReference>
<dbReference type="PANTHER" id="PTHR43124:SF3">
    <property type="entry name" value="CHLORAMPHENICOL EFFLUX PUMP RV0191"/>
    <property type="match status" value="1"/>
</dbReference>
<keyword evidence="4" id="KW-1003">Cell membrane</keyword>
<keyword evidence="8" id="KW-0997">Cell inner membrane</keyword>
<feature type="transmembrane region" description="Helical" evidence="8">
    <location>
        <begin position="257"/>
        <end position="278"/>
    </location>
</feature>
<dbReference type="RefSeq" id="WP_097587609.1">
    <property type="nucleotide sequence ID" value="NZ_NWTC01000027.1"/>
</dbReference>
<gene>
    <name evidence="10" type="ORF">CO661_26520</name>
</gene>
<keyword evidence="3 8" id="KW-0813">Transport</keyword>
<feature type="transmembrane region" description="Helical" evidence="8">
    <location>
        <begin position="352"/>
        <end position="372"/>
    </location>
</feature>
<comment type="similarity">
    <text evidence="2 8">Belongs to the major facilitator superfamily. Bcr/CmlA family.</text>
</comment>
<proteinExistence type="inferred from homology"/>
<dbReference type="PROSITE" id="PS00216">
    <property type="entry name" value="SUGAR_TRANSPORT_1"/>
    <property type="match status" value="1"/>
</dbReference>
<evidence type="ECO:0000313" key="10">
    <source>
        <dbReference type="EMBL" id="PDT44829.1"/>
    </source>
</evidence>
<dbReference type="Pfam" id="PF07690">
    <property type="entry name" value="MFS_1"/>
    <property type="match status" value="1"/>
</dbReference>
<feature type="transmembrane region" description="Helical" evidence="8">
    <location>
        <begin position="21"/>
        <end position="43"/>
    </location>
</feature>
<dbReference type="GO" id="GO:1990961">
    <property type="term" value="P:xenobiotic detoxification by transmembrane export across the plasma membrane"/>
    <property type="evidence" value="ECO:0007669"/>
    <property type="project" value="InterPro"/>
</dbReference>
<organism evidence="10 11">
    <name type="scientific">Rhizobium fredii</name>
    <name type="common">Sinorhizobium fredii</name>
    <dbReference type="NCBI Taxonomy" id="380"/>
    <lineage>
        <taxon>Bacteria</taxon>
        <taxon>Pseudomonadati</taxon>
        <taxon>Pseudomonadota</taxon>
        <taxon>Alphaproteobacteria</taxon>
        <taxon>Hyphomicrobiales</taxon>
        <taxon>Rhizobiaceae</taxon>
        <taxon>Sinorhizobium/Ensifer group</taxon>
        <taxon>Sinorhizobium</taxon>
    </lineage>
</organism>
<feature type="domain" description="Major facilitator superfamily (MFS) profile" evidence="9">
    <location>
        <begin position="20"/>
        <end position="404"/>
    </location>
</feature>
<dbReference type="Proteomes" id="UP000220353">
    <property type="component" value="Unassembled WGS sequence"/>
</dbReference>
<feature type="transmembrane region" description="Helical" evidence="8">
    <location>
        <begin position="172"/>
        <end position="192"/>
    </location>
</feature>
<dbReference type="InterPro" id="IPR020846">
    <property type="entry name" value="MFS_dom"/>
</dbReference>
<dbReference type="InterPro" id="IPR004812">
    <property type="entry name" value="Efflux_drug-R_Bcr/CmlA"/>
</dbReference>
<dbReference type="InterPro" id="IPR011701">
    <property type="entry name" value="MFS"/>
</dbReference>
<evidence type="ECO:0000256" key="3">
    <source>
        <dbReference type="ARBA" id="ARBA00022448"/>
    </source>
</evidence>
<dbReference type="GO" id="GO:0042910">
    <property type="term" value="F:xenobiotic transmembrane transporter activity"/>
    <property type="evidence" value="ECO:0007669"/>
    <property type="project" value="InterPro"/>
</dbReference>
<dbReference type="InterPro" id="IPR036259">
    <property type="entry name" value="MFS_trans_sf"/>
</dbReference>
<comment type="subcellular location">
    <subcellularLocation>
        <location evidence="8">Cell inner membrane</location>
        <topology evidence="8">Multi-pass membrane protein</topology>
    </subcellularLocation>
    <subcellularLocation>
        <location evidence="1">Cell membrane</location>
        <topology evidence="1">Multi-pass membrane protein</topology>
    </subcellularLocation>
</comment>
<dbReference type="PROSITE" id="PS50850">
    <property type="entry name" value="MFS"/>
    <property type="match status" value="1"/>
</dbReference>
<evidence type="ECO:0000256" key="1">
    <source>
        <dbReference type="ARBA" id="ARBA00004651"/>
    </source>
</evidence>
<feature type="transmembrane region" description="Helical" evidence="8">
    <location>
        <begin position="144"/>
        <end position="166"/>
    </location>
</feature>
<dbReference type="PANTHER" id="PTHR43124">
    <property type="entry name" value="PURINE EFFLUX PUMP PBUE"/>
    <property type="match status" value="1"/>
</dbReference>
<feature type="transmembrane region" description="Helical" evidence="8">
    <location>
        <begin position="86"/>
        <end position="105"/>
    </location>
</feature>
<keyword evidence="7 8" id="KW-0472">Membrane</keyword>
<dbReference type="EMBL" id="NWTC01000027">
    <property type="protein sequence ID" value="PDT44829.1"/>
    <property type="molecule type" value="Genomic_DNA"/>
</dbReference>
<keyword evidence="6 8" id="KW-1133">Transmembrane helix</keyword>
<dbReference type="Gene3D" id="1.20.1720.10">
    <property type="entry name" value="Multidrug resistance protein D"/>
    <property type="match status" value="1"/>
</dbReference>
<protein>
    <recommendedName>
        <fullName evidence="8">Bcr/CflA family efflux transporter</fullName>
    </recommendedName>
</protein>
<dbReference type="GO" id="GO:0005886">
    <property type="term" value="C:plasma membrane"/>
    <property type="evidence" value="ECO:0007669"/>
    <property type="project" value="UniProtKB-SubCell"/>
</dbReference>
<dbReference type="AlphaFoldDB" id="A0A2A6LRR4"/>
<accession>A0A2A6LRR4</accession>
<evidence type="ECO:0000256" key="2">
    <source>
        <dbReference type="ARBA" id="ARBA00006236"/>
    </source>
</evidence>
<evidence type="ECO:0000256" key="8">
    <source>
        <dbReference type="RuleBase" id="RU365088"/>
    </source>
</evidence>
<name>A0A2A6LRR4_RHIFR</name>
<feature type="transmembrane region" description="Helical" evidence="8">
    <location>
        <begin position="290"/>
        <end position="311"/>
    </location>
</feature>
<dbReference type="InterPro" id="IPR005829">
    <property type="entry name" value="Sugar_transporter_CS"/>
</dbReference>
<feature type="transmembrane region" description="Helical" evidence="8">
    <location>
        <begin position="224"/>
        <end position="245"/>
    </location>
</feature>
<evidence type="ECO:0000313" key="11">
    <source>
        <dbReference type="Proteomes" id="UP000220353"/>
    </source>
</evidence>
<keyword evidence="5 8" id="KW-0812">Transmembrane</keyword>
<reference evidence="10 11" key="1">
    <citation type="submission" date="2017-09" db="EMBL/GenBank/DDBJ databases">
        <title>Comparative genomics of rhizobia isolated from Phaseolus vulgaris in China.</title>
        <authorList>
            <person name="Tong W."/>
        </authorList>
    </citation>
    <scope>NUCLEOTIDE SEQUENCE [LARGE SCALE GENOMIC DNA]</scope>
    <source>
        <strain evidence="10 11">PCH1</strain>
    </source>
</reference>
<evidence type="ECO:0000259" key="9">
    <source>
        <dbReference type="PROSITE" id="PS50850"/>
    </source>
</evidence>
<evidence type="ECO:0000256" key="5">
    <source>
        <dbReference type="ARBA" id="ARBA00022692"/>
    </source>
</evidence>
<comment type="caution">
    <text evidence="10">The sequence shown here is derived from an EMBL/GenBank/DDBJ whole genome shotgun (WGS) entry which is preliminary data.</text>
</comment>
<feature type="transmembrane region" description="Helical" evidence="8">
    <location>
        <begin position="111"/>
        <end position="132"/>
    </location>
</feature>
<feature type="transmembrane region" description="Helical" evidence="8">
    <location>
        <begin position="378"/>
        <end position="400"/>
    </location>
</feature>
<dbReference type="InterPro" id="IPR050189">
    <property type="entry name" value="MFS_Efflux_Transporters"/>
</dbReference>